<evidence type="ECO:0000256" key="1">
    <source>
        <dbReference type="ARBA" id="ARBA00004229"/>
    </source>
</evidence>
<keyword evidence="3" id="KW-0934">Plastid</keyword>
<sequence length="196" mass="20996">MFFQGGLAGSAWGDWATYTESPLRAFESESDLQAPVGYWDPLGLAKDSGADVLYRRRCTEIKHSRVARCVAIGCIVPDCFLWPGGVAPVKGDGAEDLQKNKRSLTRSWPKAAWPRWPSSGCSSRTTSRAPPGATGRPTRIRSCAPSRARWARRRPSATGTRSALRKAAMRMSSSGGGALRSSAAASPCGPPGSRRT</sequence>
<evidence type="ECO:0000313" key="6">
    <source>
        <dbReference type="Proteomes" id="UP001189429"/>
    </source>
</evidence>
<accession>A0ABN9VBB3</accession>
<evidence type="ECO:0000256" key="2">
    <source>
        <dbReference type="ARBA" id="ARBA00022528"/>
    </source>
</evidence>
<comment type="caution">
    <text evidence="5">The sequence shown here is derived from an EMBL/GenBank/DDBJ whole genome shotgun (WGS) entry which is preliminary data.</text>
</comment>
<dbReference type="InterPro" id="IPR022796">
    <property type="entry name" value="Chloroa_b-bind"/>
</dbReference>
<evidence type="ECO:0000313" key="5">
    <source>
        <dbReference type="EMBL" id="CAK0869938.1"/>
    </source>
</evidence>
<dbReference type="EMBL" id="CAUYUJ010016905">
    <property type="protein sequence ID" value="CAK0869938.1"/>
    <property type="molecule type" value="Genomic_DNA"/>
</dbReference>
<feature type="compositionally biased region" description="Low complexity" evidence="4">
    <location>
        <begin position="169"/>
        <end position="186"/>
    </location>
</feature>
<comment type="subcellular location">
    <subcellularLocation>
        <location evidence="1">Plastid</location>
        <location evidence="1">Chloroplast</location>
    </subcellularLocation>
</comment>
<protein>
    <recommendedName>
        <fullName evidence="7">Chlorophyll a-b binding protein, chloroplastic</fullName>
    </recommendedName>
</protein>
<dbReference type="Proteomes" id="UP001189429">
    <property type="component" value="Unassembled WGS sequence"/>
</dbReference>
<keyword evidence="2" id="KW-0150">Chloroplast</keyword>
<evidence type="ECO:0000256" key="3">
    <source>
        <dbReference type="ARBA" id="ARBA00022640"/>
    </source>
</evidence>
<dbReference type="SUPFAM" id="SSF103511">
    <property type="entry name" value="Chlorophyll a-b binding protein"/>
    <property type="match status" value="1"/>
</dbReference>
<evidence type="ECO:0000256" key="4">
    <source>
        <dbReference type="SAM" id="MobiDB-lite"/>
    </source>
</evidence>
<dbReference type="Pfam" id="PF00504">
    <property type="entry name" value="Chloroa_b-bind"/>
    <property type="match status" value="1"/>
</dbReference>
<proteinExistence type="predicted"/>
<keyword evidence="6" id="KW-1185">Reference proteome</keyword>
<gene>
    <name evidence="5" type="ORF">PCOR1329_LOCUS56167</name>
</gene>
<feature type="compositionally biased region" description="Polar residues" evidence="4">
    <location>
        <begin position="119"/>
        <end position="128"/>
    </location>
</feature>
<feature type="region of interest" description="Disordered" evidence="4">
    <location>
        <begin position="108"/>
        <end position="196"/>
    </location>
</feature>
<organism evidence="5 6">
    <name type="scientific">Prorocentrum cordatum</name>
    <dbReference type="NCBI Taxonomy" id="2364126"/>
    <lineage>
        <taxon>Eukaryota</taxon>
        <taxon>Sar</taxon>
        <taxon>Alveolata</taxon>
        <taxon>Dinophyceae</taxon>
        <taxon>Prorocentrales</taxon>
        <taxon>Prorocentraceae</taxon>
        <taxon>Prorocentrum</taxon>
    </lineage>
</organism>
<name>A0ABN9VBB3_9DINO</name>
<evidence type="ECO:0008006" key="7">
    <source>
        <dbReference type="Google" id="ProtNLM"/>
    </source>
</evidence>
<dbReference type="Gene3D" id="1.10.3460.10">
    <property type="entry name" value="Chlorophyll a/b binding protein domain"/>
    <property type="match status" value="1"/>
</dbReference>
<reference evidence="5" key="1">
    <citation type="submission" date="2023-10" db="EMBL/GenBank/DDBJ databases">
        <authorList>
            <person name="Chen Y."/>
            <person name="Shah S."/>
            <person name="Dougan E. K."/>
            <person name="Thang M."/>
            <person name="Chan C."/>
        </authorList>
    </citation>
    <scope>NUCLEOTIDE SEQUENCE [LARGE SCALE GENOMIC DNA]</scope>
</reference>